<dbReference type="Proteomes" id="UP000612361">
    <property type="component" value="Unassembled WGS sequence"/>
</dbReference>
<dbReference type="RefSeq" id="WP_186882468.1">
    <property type="nucleotide sequence ID" value="NZ_JACOGG010000025.1"/>
</dbReference>
<dbReference type="EMBL" id="JACOGG010000025">
    <property type="protein sequence ID" value="MBC3936944.1"/>
    <property type="molecule type" value="Genomic_DNA"/>
</dbReference>
<protein>
    <submittedName>
        <fullName evidence="1">Uncharacterized protein</fullName>
    </submittedName>
</protein>
<organism evidence="1 2">
    <name type="scientific">Undibacterium rugosum</name>
    <dbReference type="NCBI Taxonomy" id="2762291"/>
    <lineage>
        <taxon>Bacteria</taxon>
        <taxon>Pseudomonadati</taxon>
        <taxon>Pseudomonadota</taxon>
        <taxon>Betaproteobacteria</taxon>
        <taxon>Burkholderiales</taxon>
        <taxon>Oxalobacteraceae</taxon>
        <taxon>Undibacterium</taxon>
    </lineage>
</organism>
<name>A0A923I372_9BURK</name>
<comment type="caution">
    <text evidence="1">The sequence shown here is derived from an EMBL/GenBank/DDBJ whole genome shotgun (WGS) entry which is preliminary data.</text>
</comment>
<keyword evidence="2" id="KW-1185">Reference proteome</keyword>
<dbReference type="AlphaFoldDB" id="A0A923I372"/>
<reference evidence="1" key="1">
    <citation type="submission" date="2020-08" db="EMBL/GenBank/DDBJ databases">
        <title>Novel species isolated from subtropical streams in China.</title>
        <authorList>
            <person name="Lu H."/>
        </authorList>
    </citation>
    <scope>NUCLEOTIDE SEQUENCE</scope>
    <source>
        <strain evidence="1">CY7W</strain>
    </source>
</reference>
<accession>A0A923I372</accession>
<evidence type="ECO:0000313" key="2">
    <source>
        <dbReference type="Proteomes" id="UP000612361"/>
    </source>
</evidence>
<proteinExistence type="predicted"/>
<sequence>MSEFRLAAGSKVKFGCTTNQLYTILRQGISTDTQRLGLETQHISGGIFVGELMAYYAACAAFCHNTSELHQQHTEVMGAFVNALQEQKGSKPNLPGLDDIAHQAGLPVVLDIELSEDCLLLADPQFVATHETEKSWKYWRSASLQRPQGIPASWIRQVFFPRLLDFRDVATARSPRSLEQTTDCALMVGGLMQAWHKDAPVDLLHAFHKQYGRINFSQSISFDETALERFFNLAAMIDPATRLLNQMTIWQDIDALAKKQGIPLSE</sequence>
<gene>
    <name evidence="1" type="ORF">H8K47_16395</name>
</gene>
<evidence type="ECO:0000313" key="1">
    <source>
        <dbReference type="EMBL" id="MBC3936944.1"/>
    </source>
</evidence>